<accession>A0AAF3EKK6</accession>
<dbReference type="WBParaSite" id="MBELARI_LOCUS14570">
    <property type="protein sequence ID" value="MBELARI_LOCUS14570"/>
    <property type="gene ID" value="MBELARI_LOCUS14570"/>
</dbReference>
<proteinExistence type="predicted"/>
<dbReference type="AlphaFoldDB" id="A0AAF3EKK6"/>
<protein>
    <submittedName>
        <fullName evidence="2">Uncharacterized protein</fullName>
    </submittedName>
</protein>
<name>A0AAF3EKK6_9BILA</name>
<organism evidence="1 2">
    <name type="scientific">Mesorhabditis belari</name>
    <dbReference type="NCBI Taxonomy" id="2138241"/>
    <lineage>
        <taxon>Eukaryota</taxon>
        <taxon>Metazoa</taxon>
        <taxon>Ecdysozoa</taxon>
        <taxon>Nematoda</taxon>
        <taxon>Chromadorea</taxon>
        <taxon>Rhabditida</taxon>
        <taxon>Rhabditina</taxon>
        <taxon>Rhabditomorpha</taxon>
        <taxon>Rhabditoidea</taxon>
        <taxon>Rhabditidae</taxon>
        <taxon>Mesorhabditinae</taxon>
        <taxon>Mesorhabditis</taxon>
    </lineage>
</organism>
<evidence type="ECO:0000313" key="1">
    <source>
        <dbReference type="Proteomes" id="UP000887575"/>
    </source>
</evidence>
<sequence length="101" mass="11422">MSKRTRKLQMSLFKALVIQLAMIYFITDYRNAVLRHSCLPAGITTSLMSADLNATETAAESKSKTIKWPLIFRSLRVRPKIATHVLKVVVINFLTNKSLLS</sequence>
<evidence type="ECO:0000313" key="2">
    <source>
        <dbReference type="WBParaSite" id="MBELARI_LOCUS14570"/>
    </source>
</evidence>
<dbReference type="Proteomes" id="UP000887575">
    <property type="component" value="Unassembled WGS sequence"/>
</dbReference>
<keyword evidence="1" id="KW-1185">Reference proteome</keyword>
<reference evidence="2" key="1">
    <citation type="submission" date="2024-02" db="UniProtKB">
        <authorList>
            <consortium name="WormBaseParasite"/>
        </authorList>
    </citation>
    <scope>IDENTIFICATION</scope>
</reference>